<feature type="compositionally biased region" description="Acidic residues" evidence="1">
    <location>
        <begin position="409"/>
        <end position="451"/>
    </location>
</feature>
<feature type="transmembrane region" description="Helical" evidence="2">
    <location>
        <begin position="138"/>
        <end position="157"/>
    </location>
</feature>
<gene>
    <name evidence="3" type="ORF">FHR82_008378</name>
</gene>
<proteinExistence type="predicted"/>
<feature type="transmembrane region" description="Helical" evidence="2">
    <location>
        <begin position="265"/>
        <end position="286"/>
    </location>
</feature>
<feature type="transmembrane region" description="Helical" evidence="2">
    <location>
        <begin position="340"/>
        <end position="362"/>
    </location>
</feature>
<evidence type="ECO:0000256" key="2">
    <source>
        <dbReference type="SAM" id="Phobius"/>
    </source>
</evidence>
<evidence type="ECO:0000256" key="1">
    <source>
        <dbReference type="SAM" id="MobiDB-lite"/>
    </source>
</evidence>
<evidence type="ECO:0000313" key="3">
    <source>
        <dbReference type="EMBL" id="MBB4912107.1"/>
    </source>
</evidence>
<feature type="transmembrane region" description="Helical" evidence="2">
    <location>
        <begin position="169"/>
        <end position="186"/>
    </location>
</feature>
<keyword evidence="2" id="KW-0812">Transmembrane</keyword>
<feature type="transmembrane region" description="Helical" evidence="2">
    <location>
        <begin position="41"/>
        <end position="68"/>
    </location>
</feature>
<evidence type="ECO:0000313" key="4">
    <source>
        <dbReference type="Proteomes" id="UP000520767"/>
    </source>
</evidence>
<organism evidence="3 4">
    <name type="scientific">Actinophytocola algeriensis</name>
    <dbReference type="NCBI Taxonomy" id="1768010"/>
    <lineage>
        <taxon>Bacteria</taxon>
        <taxon>Bacillati</taxon>
        <taxon>Actinomycetota</taxon>
        <taxon>Actinomycetes</taxon>
        <taxon>Pseudonocardiales</taxon>
        <taxon>Pseudonocardiaceae</taxon>
    </lineage>
</organism>
<protein>
    <submittedName>
        <fullName evidence="3">Uncharacterized protein</fullName>
    </submittedName>
</protein>
<comment type="caution">
    <text evidence="3">The sequence shown here is derived from an EMBL/GenBank/DDBJ whole genome shotgun (WGS) entry which is preliminary data.</text>
</comment>
<sequence>MAPDLDEPAQPGALSHELAEAAASDTAGLRAEAPTLTRIRVLALATLGPLLTGYLALAALLALVTAIATNAHVTTAGVLDAALPVWLAAHQVPVRISGLELGVLPLLPTIGLAALTAKAASSAAARLDLQRPAQAAKLIAIIAAAHGMAGMVVAALSAHGDVTADPLSALYYPALVSALAATAGVARRGGVLAAIGRRADQVAVAGLRAGALAVVLLLAAGGALLTFGLLTSIAATRDMLPAGAGNAIGMLLLSIGYLPNAMVAATGFLAGLGFSIGSVAMSPLEFDGGPIPAVPLLAALPEHEAVWWPVLFVVPLAVGVLVGWRLRFVDDDPLARLRGVAVAAGVVAMAFVVLGGSAGGHLGRGPFDPVSMRAAALSIALVLWTAVPAAVAAWFGGPRPAAQRLPGLIDDEPEPVVVDQEAEPEDRQEDADEEPGEEEDEAEEADDEPDELPGPRDAVEKSGEVVRD</sequence>
<accession>A0A7W7QEF1</accession>
<feature type="transmembrane region" description="Helical" evidence="2">
    <location>
        <begin position="374"/>
        <end position="395"/>
    </location>
</feature>
<dbReference type="InterPro" id="IPR045931">
    <property type="entry name" value="DUF6350"/>
</dbReference>
<keyword evidence="4" id="KW-1185">Reference proteome</keyword>
<name>A0A7W7QEF1_9PSEU</name>
<dbReference type="Pfam" id="PF19877">
    <property type="entry name" value="DUF6350"/>
    <property type="match status" value="1"/>
</dbReference>
<keyword evidence="2" id="KW-0472">Membrane</keyword>
<reference evidence="3 4" key="1">
    <citation type="submission" date="2020-08" db="EMBL/GenBank/DDBJ databases">
        <title>Genomic Encyclopedia of Type Strains, Phase III (KMG-III): the genomes of soil and plant-associated and newly described type strains.</title>
        <authorList>
            <person name="Whitman W."/>
        </authorList>
    </citation>
    <scope>NUCLEOTIDE SEQUENCE [LARGE SCALE GENOMIC DNA]</scope>
    <source>
        <strain evidence="3 4">CECT 8960</strain>
    </source>
</reference>
<feature type="transmembrane region" description="Helical" evidence="2">
    <location>
        <begin position="207"/>
        <end position="233"/>
    </location>
</feature>
<feature type="region of interest" description="Disordered" evidence="1">
    <location>
        <begin position="404"/>
        <end position="468"/>
    </location>
</feature>
<dbReference type="Proteomes" id="UP000520767">
    <property type="component" value="Unassembled WGS sequence"/>
</dbReference>
<feature type="compositionally biased region" description="Basic and acidic residues" evidence="1">
    <location>
        <begin position="453"/>
        <end position="468"/>
    </location>
</feature>
<keyword evidence="2" id="KW-1133">Transmembrane helix</keyword>
<feature type="transmembrane region" description="Helical" evidence="2">
    <location>
        <begin position="239"/>
        <end position="258"/>
    </location>
</feature>
<dbReference type="AlphaFoldDB" id="A0A7W7QEF1"/>
<feature type="transmembrane region" description="Helical" evidence="2">
    <location>
        <begin position="306"/>
        <end position="328"/>
    </location>
</feature>
<dbReference type="EMBL" id="JACHJQ010000011">
    <property type="protein sequence ID" value="MBB4912107.1"/>
    <property type="molecule type" value="Genomic_DNA"/>
</dbReference>
<dbReference type="RefSeq" id="WP_184816071.1">
    <property type="nucleotide sequence ID" value="NZ_JACHJQ010000011.1"/>
</dbReference>